<feature type="compositionally biased region" description="Acidic residues" evidence="1">
    <location>
        <begin position="786"/>
        <end position="796"/>
    </location>
</feature>
<protein>
    <submittedName>
        <fullName evidence="2">Uncharacterized protein</fullName>
    </submittedName>
</protein>
<evidence type="ECO:0000313" key="3">
    <source>
        <dbReference type="Proteomes" id="UP000070544"/>
    </source>
</evidence>
<feature type="region of interest" description="Disordered" evidence="1">
    <location>
        <begin position="1"/>
        <end position="104"/>
    </location>
</feature>
<dbReference type="EMBL" id="KQ965742">
    <property type="protein sequence ID" value="KXS18350.1"/>
    <property type="molecule type" value="Genomic_DNA"/>
</dbReference>
<evidence type="ECO:0000313" key="2">
    <source>
        <dbReference type="EMBL" id="KXS18350.1"/>
    </source>
</evidence>
<feature type="compositionally biased region" description="Low complexity" evidence="1">
    <location>
        <begin position="535"/>
        <end position="548"/>
    </location>
</feature>
<dbReference type="Proteomes" id="UP000070544">
    <property type="component" value="Unassembled WGS sequence"/>
</dbReference>
<feature type="compositionally biased region" description="Pro residues" evidence="1">
    <location>
        <begin position="621"/>
        <end position="638"/>
    </location>
</feature>
<feature type="compositionally biased region" description="Low complexity" evidence="1">
    <location>
        <begin position="572"/>
        <end position="620"/>
    </location>
</feature>
<feature type="compositionally biased region" description="Basic and acidic residues" evidence="1">
    <location>
        <begin position="291"/>
        <end position="303"/>
    </location>
</feature>
<reference evidence="2 3" key="1">
    <citation type="journal article" date="2015" name="Genome Biol. Evol.">
        <title>Phylogenomic analyses indicate that early fungi evolved digesting cell walls of algal ancestors of land plants.</title>
        <authorList>
            <person name="Chang Y."/>
            <person name="Wang S."/>
            <person name="Sekimoto S."/>
            <person name="Aerts A.L."/>
            <person name="Choi C."/>
            <person name="Clum A."/>
            <person name="LaButti K.M."/>
            <person name="Lindquist E.A."/>
            <person name="Yee Ngan C."/>
            <person name="Ohm R.A."/>
            <person name="Salamov A.A."/>
            <person name="Grigoriev I.V."/>
            <person name="Spatafora J.W."/>
            <person name="Berbee M.L."/>
        </authorList>
    </citation>
    <scope>NUCLEOTIDE SEQUENCE [LARGE SCALE GENOMIC DNA]</scope>
    <source>
        <strain evidence="2 3">JEL478</strain>
    </source>
</reference>
<evidence type="ECO:0000256" key="1">
    <source>
        <dbReference type="SAM" id="MobiDB-lite"/>
    </source>
</evidence>
<feature type="compositionally biased region" description="Polar residues" evidence="1">
    <location>
        <begin position="326"/>
        <end position="335"/>
    </location>
</feature>
<feature type="region of interest" description="Disordered" evidence="1">
    <location>
        <begin position="508"/>
        <end position="796"/>
    </location>
</feature>
<feature type="region of interest" description="Disordered" evidence="1">
    <location>
        <begin position="276"/>
        <end position="398"/>
    </location>
</feature>
<gene>
    <name evidence="2" type="ORF">M427DRAFT_29691</name>
</gene>
<feature type="compositionally biased region" description="Pro residues" evidence="1">
    <location>
        <begin position="549"/>
        <end position="571"/>
    </location>
</feature>
<feature type="region of interest" description="Disordered" evidence="1">
    <location>
        <begin position="461"/>
        <end position="481"/>
    </location>
</feature>
<feature type="compositionally biased region" description="Basic and acidic residues" evidence="1">
    <location>
        <begin position="733"/>
        <end position="752"/>
    </location>
</feature>
<feature type="compositionally biased region" description="Low complexity" evidence="1">
    <location>
        <begin position="715"/>
        <end position="732"/>
    </location>
</feature>
<proteinExistence type="predicted"/>
<feature type="compositionally biased region" description="Basic residues" evidence="1">
    <location>
        <begin position="1"/>
        <end position="11"/>
    </location>
</feature>
<keyword evidence="3" id="KW-1185">Reference proteome</keyword>
<accession>A0A139ANN2</accession>
<name>A0A139ANN2_GONPJ</name>
<organism evidence="2 3">
    <name type="scientific">Gonapodya prolifera (strain JEL478)</name>
    <name type="common">Monoblepharis prolifera</name>
    <dbReference type="NCBI Taxonomy" id="1344416"/>
    <lineage>
        <taxon>Eukaryota</taxon>
        <taxon>Fungi</taxon>
        <taxon>Fungi incertae sedis</taxon>
        <taxon>Chytridiomycota</taxon>
        <taxon>Chytridiomycota incertae sedis</taxon>
        <taxon>Monoblepharidomycetes</taxon>
        <taxon>Monoblepharidales</taxon>
        <taxon>Gonapodyaceae</taxon>
        <taxon>Gonapodya</taxon>
    </lineage>
</organism>
<feature type="compositionally biased region" description="Low complexity" evidence="1">
    <location>
        <begin position="15"/>
        <end position="54"/>
    </location>
</feature>
<feature type="compositionally biased region" description="Acidic residues" evidence="1">
    <location>
        <begin position="349"/>
        <end position="358"/>
    </location>
</feature>
<feature type="region of interest" description="Disordered" evidence="1">
    <location>
        <begin position="155"/>
        <end position="187"/>
    </location>
</feature>
<feature type="compositionally biased region" description="Acidic residues" evidence="1">
    <location>
        <begin position="376"/>
        <end position="390"/>
    </location>
</feature>
<feature type="compositionally biased region" description="Pro residues" evidence="1">
    <location>
        <begin position="669"/>
        <end position="681"/>
    </location>
</feature>
<feature type="compositionally biased region" description="Basic residues" evidence="1">
    <location>
        <begin position="155"/>
        <end position="166"/>
    </location>
</feature>
<feature type="compositionally biased region" description="Low complexity" evidence="1">
    <location>
        <begin position="639"/>
        <end position="656"/>
    </location>
</feature>
<feature type="compositionally biased region" description="Gly residues" evidence="1">
    <location>
        <begin position="60"/>
        <end position="77"/>
    </location>
</feature>
<dbReference type="AlphaFoldDB" id="A0A139ANN2"/>
<sequence length="796" mass="81793">MAPAAKRKTPQRNRTASPSAATAAQSETIPSASPAKGSSSAEKASSASSRVTGAKRGEAAGRGGRGTPRGGRGGGAARGRASTPSRTRTQARRGPAGDDAAAADGSWAGAVLGLVRPYQQQQEQDEQTPATLPWYKKLAVGASAFASAVAKVVAGKHKSQNSKKSRSQFGRVVKPNHGTLRPQPARQTTLKLDAAATATATVAGSSSSQAASILRGFLGPTGTTASLTQPSVAPFNPPTAASVPDNPFFSSVAYSSSAPPPLTSFPRFSYPASYAAASSSSSAPLPPPTSRRADISMDIDHDPTLPALWPKTPDPVLRQPAGRKSAVTSPGPSSSAKKRNRVSWREPQREEDEEEDEQVQVLLHSERGNHRRLPADPEDDIDQVDDDLFEGDDHLDGDKEAQGLHEELCDPHLDNAAPFHEAFSDHGADAAGDDEDMPDAPASADPSVALLLREVSSLRDEVARLKSSRGTSTSDAGFPDVPAPAVADMMRTAAAAALRGMFGYGAANPYPHPHPQTRSAPRAAQRSGSAGGQHPARCTAAPYAAPAPRHSPPAPAPAHTVPPPPPPPPNPRVLVGGSAAAAGAPHPARVLASRAAPLHSAPSSASAALPPLLPPSRAGGVPPPPPLPPPPPPPPALPQPSSTAPRTNARAPPATDALHRKAAASAEPHPVPAHAAPPPKPSAAQAGGDAPMLEQIRNVKLRSTQAGAGAGGAKGNSSRGGRSVGDAGAKGKAAQDKGHSPEDFKRTLEMKFRNARTPDTSISMAASSVRRRGRSTKSPAAPGGWLEEDSEWLVKF</sequence>
<feature type="compositionally biased region" description="Low complexity" evidence="1">
    <location>
        <begin position="78"/>
        <end position="88"/>
    </location>
</feature>
<dbReference type="OMA" id="GWLEEDS"/>
<feature type="compositionally biased region" description="Polar residues" evidence="1">
    <location>
        <begin position="757"/>
        <end position="766"/>
    </location>
</feature>